<evidence type="ECO:0000313" key="3">
    <source>
        <dbReference type="Proteomes" id="UP000554482"/>
    </source>
</evidence>
<dbReference type="PANTHER" id="PTHR38377">
    <property type="entry name" value="THREONINE-TRNA LIGASE 2"/>
    <property type="match status" value="1"/>
</dbReference>
<organism evidence="2 3">
    <name type="scientific">Thalictrum thalictroides</name>
    <name type="common">Rue-anemone</name>
    <name type="synonym">Anemone thalictroides</name>
    <dbReference type="NCBI Taxonomy" id="46969"/>
    <lineage>
        <taxon>Eukaryota</taxon>
        <taxon>Viridiplantae</taxon>
        <taxon>Streptophyta</taxon>
        <taxon>Embryophyta</taxon>
        <taxon>Tracheophyta</taxon>
        <taxon>Spermatophyta</taxon>
        <taxon>Magnoliopsida</taxon>
        <taxon>Ranunculales</taxon>
        <taxon>Ranunculaceae</taxon>
        <taxon>Thalictroideae</taxon>
        <taxon>Thalictrum</taxon>
    </lineage>
</organism>
<accession>A0A7J6WH96</accession>
<proteinExistence type="predicted"/>
<keyword evidence="1" id="KW-0175">Coiled coil</keyword>
<dbReference type="PANTHER" id="PTHR38377:SF1">
    <property type="entry name" value="THREONINE-TRNA LIGASE 2"/>
    <property type="match status" value="1"/>
</dbReference>
<evidence type="ECO:0000256" key="1">
    <source>
        <dbReference type="SAM" id="Coils"/>
    </source>
</evidence>
<name>A0A7J6WH96_THATH</name>
<reference evidence="2 3" key="1">
    <citation type="submission" date="2020-06" db="EMBL/GenBank/DDBJ databases">
        <title>Transcriptomic and genomic resources for Thalictrum thalictroides and T. hernandezii: Facilitating candidate gene discovery in an emerging model plant lineage.</title>
        <authorList>
            <person name="Arias T."/>
            <person name="Riano-Pachon D.M."/>
            <person name="Di Stilio V.S."/>
        </authorList>
    </citation>
    <scope>NUCLEOTIDE SEQUENCE [LARGE SCALE GENOMIC DNA]</scope>
    <source>
        <strain evidence="3">cv. WT478/WT964</strain>
        <tissue evidence="2">Leaves</tissue>
    </source>
</reference>
<dbReference type="Proteomes" id="UP000554482">
    <property type="component" value="Unassembled WGS sequence"/>
</dbReference>
<comment type="caution">
    <text evidence="2">The sequence shown here is derived from an EMBL/GenBank/DDBJ whole genome shotgun (WGS) entry which is preliminary data.</text>
</comment>
<protein>
    <submittedName>
        <fullName evidence="2">Threonine-tRNA ligase</fullName>
    </submittedName>
</protein>
<dbReference type="EMBL" id="JABWDY010015601">
    <property type="protein sequence ID" value="KAF5196721.1"/>
    <property type="molecule type" value="Genomic_DNA"/>
</dbReference>
<dbReference type="OrthoDB" id="2405052at2759"/>
<feature type="coiled-coil region" evidence="1">
    <location>
        <begin position="23"/>
        <end position="90"/>
    </location>
</feature>
<dbReference type="GO" id="GO:0016874">
    <property type="term" value="F:ligase activity"/>
    <property type="evidence" value="ECO:0007669"/>
    <property type="project" value="UniProtKB-KW"/>
</dbReference>
<keyword evidence="2" id="KW-0436">Ligase</keyword>
<dbReference type="AlphaFoldDB" id="A0A7J6WH96"/>
<gene>
    <name evidence="2" type="ORF">FRX31_013691</name>
</gene>
<evidence type="ECO:0000313" key="2">
    <source>
        <dbReference type="EMBL" id="KAF5196721.1"/>
    </source>
</evidence>
<keyword evidence="3" id="KW-1185">Reference proteome</keyword>
<sequence length="107" mass="12295">MTDSEKANILQEEEVLKPFYARASQAEERLSRLEAAISTKNDTGNEEFSKTISELQSKIEDMKLDHVSDKNKASLEIQRLQTENAKLQYRILHLLRALEDADSKRDS</sequence>